<keyword evidence="2" id="KW-0132">Cell division</keyword>
<keyword evidence="4" id="KW-0833">Ubl conjugation pathway</keyword>
<evidence type="ECO:0000256" key="6">
    <source>
        <dbReference type="SAM" id="MobiDB-lite"/>
    </source>
</evidence>
<evidence type="ECO:0000256" key="2">
    <source>
        <dbReference type="ARBA" id="ARBA00022618"/>
    </source>
</evidence>
<dbReference type="AlphaFoldDB" id="A0A9Q8VBP6"/>
<keyword evidence="5" id="KW-0131">Cell cycle</keyword>
<feature type="domain" description="DOC" evidence="7">
    <location>
        <begin position="188"/>
        <end position="376"/>
    </location>
</feature>
<dbReference type="SUPFAM" id="SSF49785">
    <property type="entry name" value="Galactose-binding domain-like"/>
    <property type="match status" value="1"/>
</dbReference>
<protein>
    <recommendedName>
        <fullName evidence="7">DOC domain-containing protein</fullName>
    </recommendedName>
</protein>
<dbReference type="EMBL" id="CP086358">
    <property type="protein sequence ID" value="UNI19878.1"/>
    <property type="molecule type" value="Genomic_DNA"/>
</dbReference>
<dbReference type="Pfam" id="PF03256">
    <property type="entry name" value="ANAPC10"/>
    <property type="match status" value="1"/>
</dbReference>
<evidence type="ECO:0000259" key="7">
    <source>
        <dbReference type="PROSITE" id="PS51284"/>
    </source>
</evidence>
<evidence type="ECO:0000313" key="9">
    <source>
        <dbReference type="Proteomes" id="UP000829364"/>
    </source>
</evidence>
<evidence type="ECO:0000313" key="8">
    <source>
        <dbReference type="EMBL" id="UNI19878.1"/>
    </source>
</evidence>
<dbReference type="SMART" id="SM01337">
    <property type="entry name" value="APC10"/>
    <property type="match status" value="1"/>
</dbReference>
<evidence type="ECO:0000256" key="3">
    <source>
        <dbReference type="ARBA" id="ARBA00022776"/>
    </source>
</evidence>
<dbReference type="Gene3D" id="2.60.120.260">
    <property type="entry name" value="Galactose-binding domain-like"/>
    <property type="match status" value="1"/>
</dbReference>
<keyword evidence="3" id="KW-0498">Mitosis</keyword>
<dbReference type="GO" id="GO:0051301">
    <property type="term" value="P:cell division"/>
    <property type="evidence" value="ECO:0007669"/>
    <property type="project" value="UniProtKB-KW"/>
</dbReference>
<feature type="compositionally biased region" description="Low complexity" evidence="6">
    <location>
        <begin position="16"/>
        <end position="25"/>
    </location>
</feature>
<dbReference type="PROSITE" id="PS51284">
    <property type="entry name" value="DOC"/>
    <property type="match status" value="1"/>
</dbReference>
<proteinExistence type="inferred from homology"/>
<dbReference type="InterPro" id="IPR008979">
    <property type="entry name" value="Galactose-bd-like_sf"/>
</dbReference>
<dbReference type="PANTHER" id="PTHR12936">
    <property type="entry name" value="ANAPHASE-PROMOTING COMPLEX 10"/>
    <property type="match status" value="1"/>
</dbReference>
<evidence type="ECO:0000256" key="1">
    <source>
        <dbReference type="ARBA" id="ARBA00006762"/>
    </source>
</evidence>
<name>A0A9Q8VBP6_9HYPO</name>
<dbReference type="GO" id="GO:0005680">
    <property type="term" value="C:anaphase-promoting complex"/>
    <property type="evidence" value="ECO:0007669"/>
    <property type="project" value="InterPro"/>
</dbReference>
<reference evidence="8" key="1">
    <citation type="submission" date="2021-11" db="EMBL/GenBank/DDBJ databases">
        <title>Purpureocillium_takamizusanense_genome.</title>
        <authorList>
            <person name="Nguyen N.-H."/>
        </authorList>
    </citation>
    <scope>NUCLEOTIDE SEQUENCE</scope>
    <source>
        <strain evidence="8">PT3</strain>
    </source>
</reference>
<comment type="similarity">
    <text evidence="1">Belongs to the APC10 family.</text>
</comment>
<feature type="region of interest" description="Disordered" evidence="6">
    <location>
        <begin position="360"/>
        <end position="396"/>
    </location>
</feature>
<dbReference type="OrthoDB" id="24948at2759"/>
<accession>A0A9Q8VBP6</accession>
<dbReference type="GO" id="GO:0031145">
    <property type="term" value="P:anaphase-promoting complex-dependent catabolic process"/>
    <property type="evidence" value="ECO:0007669"/>
    <property type="project" value="InterPro"/>
</dbReference>
<dbReference type="CDD" id="cd08366">
    <property type="entry name" value="APC10"/>
    <property type="match status" value="1"/>
</dbReference>
<dbReference type="GeneID" id="72067971"/>
<organism evidence="8 9">
    <name type="scientific">Purpureocillium takamizusanense</name>
    <dbReference type="NCBI Taxonomy" id="2060973"/>
    <lineage>
        <taxon>Eukaryota</taxon>
        <taxon>Fungi</taxon>
        <taxon>Dikarya</taxon>
        <taxon>Ascomycota</taxon>
        <taxon>Pezizomycotina</taxon>
        <taxon>Sordariomycetes</taxon>
        <taxon>Hypocreomycetidae</taxon>
        <taxon>Hypocreales</taxon>
        <taxon>Ophiocordycipitaceae</taxon>
        <taxon>Purpureocillium</taxon>
    </lineage>
</organism>
<keyword evidence="9" id="KW-1185">Reference proteome</keyword>
<dbReference type="GO" id="GO:0070979">
    <property type="term" value="P:protein K11-linked ubiquitination"/>
    <property type="evidence" value="ECO:0007669"/>
    <property type="project" value="TreeGrafter"/>
</dbReference>
<evidence type="ECO:0000256" key="4">
    <source>
        <dbReference type="ARBA" id="ARBA00022786"/>
    </source>
</evidence>
<gene>
    <name evidence="8" type="ORF">JDV02_006022</name>
</gene>
<dbReference type="InterPro" id="IPR016901">
    <property type="entry name" value="APC10/Doc1"/>
</dbReference>
<dbReference type="RefSeq" id="XP_047843359.1">
    <property type="nucleotide sequence ID" value="XM_047987374.1"/>
</dbReference>
<dbReference type="PANTHER" id="PTHR12936:SF0">
    <property type="entry name" value="ANAPHASE-PROMOTING COMPLEX SUBUNIT 10"/>
    <property type="match status" value="1"/>
</dbReference>
<dbReference type="Proteomes" id="UP000829364">
    <property type="component" value="Chromosome 5"/>
</dbReference>
<feature type="region of interest" description="Disordered" evidence="6">
    <location>
        <begin position="1"/>
        <end position="33"/>
    </location>
</feature>
<evidence type="ECO:0000256" key="5">
    <source>
        <dbReference type="ARBA" id="ARBA00023306"/>
    </source>
</evidence>
<dbReference type="InterPro" id="IPR004939">
    <property type="entry name" value="APC_su10/DOC_dom"/>
</dbReference>
<feature type="compositionally biased region" description="Acidic residues" evidence="6">
    <location>
        <begin position="368"/>
        <end position="389"/>
    </location>
</feature>
<sequence length="429" mass="46908">MFYAPNAGPTPPSSPPSVDVTSPVPIYQDPEERVSRLPLQELSITPFGDVATHRGPSSRPMPSIDKENYSALRSALDHREQVLVQRTEDVAHALDQMRYYRNLLQQSLAEFSSASSAVADPDQLSAAAHMSANTRLSMPLDSDESSSEPDLSVLGMARAGNAGVDHQMNTMAYDEDEVLSQEQYEDTSLEDPAEEHDVAPLFDPATVGLKEISNLGKFTVSSHKPGCGVDELRSDDLKMYWQSDGPQPHKLTIYFVKRVGIRDIRFFVDYNEDESYTPTKIVFRSGTSENHLIEFATMNLDSPVGWQQVPIAGAGGEPDGNTLVSWVLQMQILENHQNGKDTHLRGIKIYAFDADAAAGQETVPAGGDDSDENDNDDFDAMDVSADDDTGQAGSSDKLGDIARILAAARLESGDTGLTLPDFMREPEIR</sequence>